<dbReference type="AlphaFoldDB" id="A0A4Q9KFE6"/>
<comment type="caution">
    <text evidence="7">The sequence shown here is derived from an EMBL/GenBank/DDBJ whole genome shotgun (WGS) entry which is preliminary data.</text>
</comment>
<protein>
    <recommendedName>
        <fullName evidence="5">Large ribosomal subunit protein uL30</fullName>
    </recommendedName>
</protein>
<dbReference type="NCBIfam" id="TIGR01308">
    <property type="entry name" value="rpmD_bact"/>
    <property type="match status" value="1"/>
</dbReference>
<reference evidence="7 8" key="1">
    <citation type="submission" date="2019-01" db="EMBL/GenBank/DDBJ databases">
        <title>Lactibacter flavus gen. nov., sp. nov., a novel bacterium of the family Propionibacteriaceae isolated from raw milk and dairy products.</title>
        <authorList>
            <person name="Huptas C."/>
            <person name="Wenning M."/>
            <person name="Breitenwieser F."/>
            <person name="Doll E."/>
            <person name="Von Neubeck M."/>
            <person name="Busse H.-J."/>
            <person name="Scherer S."/>
        </authorList>
    </citation>
    <scope>NUCLEOTIDE SEQUENCE [LARGE SCALE GENOMIC DNA]</scope>
    <source>
        <strain evidence="7 8">KCTC 33808</strain>
    </source>
</reference>
<dbReference type="PANTHER" id="PTHR15892:SF2">
    <property type="entry name" value="LARGE RIBOSOMAL SUBUNIT PROTEIN UL30M"/>
    <property type="match status" value="1"/>
</dbReference>
<evidence type="ECO:0000313" key="8">
    <source>
        <dbReference type="Proteomes" id="UP000292373"/>
    </source>
</evidence>
<dbReference type="Gene3D" id="3.30.1390.20">
    <property type="entry name" value="Ribosomal protein L30, ferredoxin-like fold domain"/>
    <property type="match status" value="1"/>
</dbReference>
<keyword evidence="8" id="KW-1185">Reference proteome</keyword>
<accession>A0A4Q9KFE6</accession>
<gene>
    <name evidence="5" type="primary">rpmD</name>
    <name evidence="7" type="ORF">ET989_04880</name>
</gene>
<dbReference type="CDD" id="cd01658">
    <property type="entry name" value="Ribosomal_L30"/>
    <property type="match status" value="1"/>
</dbReference>
<dbReference type="Pfam" id="PF00327">
    <property type="entry name" value="Ribosomal_L30"/>
    <property type="match status" value="1"/>
</dbReference>
<feature type="domain" description="Large ribosomal subunit protein uL30-like ferredoxin-like fold" evidence="6">
    <location>
        <begin position="4"/>
        <end position="54"/>
    </location>
</feature>
<evidence type="ECO:0000256" key="1">
    <source>
        <dbReference type="ARBA" id="ARBA00007594"/>
    </source>
</evidence>
<dbReference type="PANTHER" id="PTHR15892">
    <property type="entry name" value="MITOCHONDRIAL RIBOSOMAL PROTEIN L30"/>
    <property type="match status" value="1"/>
</dbReference>
<dbReference type="SUPFAM" id="SSF55129">
    <property type="entry name" value="Ribosomal protein L30p/L7e"/>
    <property type="match status" value="1"/>
</dbReference>
<keyword evidence="3 5" id="KW-0689">Ribosomal protein</keyword>
<keyword evidence="4 5" id="KW-0687">Ribonucleoprotein</keyword>
<evidence type="ECO:0000259" key="6">
    <source>
        <dbReference type="Pfam" id="PF00327"/>
    </source>
</evidence>
<dbReference type="RefSeq" id="WP_131167429.1">
    <property type="nucleotide sequence ID" value="NZ_CANLBI010000004.1"/>
</dbReference>
<proteinExistence type="inferred from homology"/>
<dbReference type="InterPro" id="IPR005996">
    <property type="entry name" value="Ribosomal_uL30_bac-type"/>
</dbReference>
<dbReference type="FunFam" id="3.30.1390.20:FF:000001">
    <property type="entry name" value="50S ribosomal protein L30"/>
    <property type="match status" value="1"/>
</dbReference>
<dbReference type="InterPro" id="IPR036919">
    <property type="entry name" value="Ribo_uL30_ferredoxin-like_sf"/>
</dbReference>
<comment type="subunit">
    <text evidence="2 5">Part of the 50S ribosomal subunit.</text>
</comment>
<dbReference type="EMBL" id="SDMQ01000003">
    <property type="protein sequence ID" value="TBT86645.1"/>
    <property type="molecule type" value="Genomic_DNA"/>
</dbReference>
<dbReference type="PIRSF" id="PIRSF002211">
    <property type="entry name" value="Ribosomal_L30_bac-type"/>
    <property type="match status" value="1"/>
</dbReference>
<dbReference type="GO" id="GO:0022625">
    <property type="term" value="C:cytosolic large ribosomal subunit"/>
    <property type="evidence" value="ECO:0007669"/>
    <property type="project" value="TreeGrafter"/>
</dbReference>
<evidence type="ECO:0000256" key="5">
    <source>
        <dbReference type="HAMAP-Rule" id="MF_01371"/>
    </source>
</evidence>
<dbReference type="GO" id="GO:0003735">
    <property type="term" value="F:structural constituent of ribosome"/>
    <property type="evidence" value="ECO:0007669"/>
    <property type="project" value="InterPro"/>
</dbReference>
<evidence type="ECO:0000256" key="3">
    <source>
        <dbReference type="ARBA" id="ARBA00022980"/>
    </source>
</evidence>
<comment type="similarity">
    <text evidence="1 5">Belongs to the universal ribosomal protein uL30 family.</text>
</comment>
<name>A0A4Q9KFE6_9ACTN</name>
<evidence type="ECO:0000256" key="4">
    <source>
        <dbReference type="ARBA" id="ARBA00023274"/>
    </source>
</evidence>
<dbReference type="Proteomes" id="UP000292373">
    <property type="component" value="Unassembled WGS sequence"/>
</dbReference>
<dbReference type="OrthoDB" id="9812790at2"/>
<dbReference type="HAMAP" id="MF_01371_B">
    <property type="entry name" value="Ribosomal_uL30_B"/>
    <property type="match status" value="1"/>
</dbReference>
<evidence type="ECO:0000313" key="7">
    <source>
        <dbReference type="EMBL" id="TBT86645.1"/>
    </source>
</evidence>
<dbReference type="GO" id="GO:0006412">
    <property type="term" value="P:translation"/>
    <property type="evidence" value="ECO:0007669"/>
    <property type="project" value="UniProtKB-UniRule"/>
</dbReference>
<evidence type="ECO:0000256" key="2">
    <source>
        <dbReference type="ARBA" id="ARBA00011838"/>
    </source>
</evidence>
<sequence>MATLRVTQVKSANSAKKNQAETLRTLGLRKIGDVVEREDLPHYRGMVNTVIHLVSVEEVD</sequence>
<dbReference type="InterPro" id="IPR016082">
    <property type="entry name" value="Ribosomal_uL30_ferredoxin-like"/>
</dbReference>
<organism evidence="7 8">
    <name type="scientific">Propioniciclava sinopodophylli</name>
    <dbReference type="NCBI Taxonomy" id="1837344"/>
    <lineage>
        <taxon>Bacteria</taxon>
        <taxon>Bacillati</taxon>
        <taxon>Actinomycetota</taxon>
        <taxon>Actinomycetes</taxon>
        <taxon>Propionibacteriales</taxon>
        <taxon>Propionibacteriaceae</taxon>
        <taxon>Propioniciclava</taxon>
    </lineage>
</organism>